<proteinExistence type="predicted"/>
<accession>A0ABY4GIE2</accession>
<organism evidence="2 3">
    <name type="scientific">Gracilibacillus salinarum</name>
    <dbReference type="NCBI Taxonomy" id="2932255"/>
    <lineage>
        <taxon>Bacteria</taxon>
        <taxon>Bacillati</taxon>
        <taxon>Bacillota</taxon>
        <taxon>Bacilli</taxon>
        <taxon>Bacillales</taxon>
        <taxon>Bacillaceae</taxon>
        <taxon>Gracilibacillus</taxon>
    </lineage>
</organism>
<gene>
    <name evidence="2" type="ORF">MUN87_12290</name>
</gene>
<feature type="transmembrane region" description="Helical" evidence="1">
    <location>
        <begin position="12"/>
        <end position="37"/>
    </location>
</feature>
<protein>
    <submittedName>
        <fullName evidence="2">Regulatory YrvL family protein</fullName>
    </submittedName>
</protein>
<feature type="transmembrane region" description="Helical" evidence="1">
    <location>
        <begin position="43"/>
        <end position="68"/>
    </location>
</feature>
<sequence length="141" mass="15476">MNEKTKNIIGITIFSICIMGILMGVYFLVITGLFEIFNVQYSSIWSLLLFVISICILGLPVDLIFGAMADISVEKMRGKVPAFVIQFIFGFVTNLLVISIVDAFMSGINLSPGAKFVIIIILTLIESVFEDGKNKDKEAAA</sequence>
<evidence type="ECO:0000256" key="1">
    <source>
        <dbReference type="SAM" id="Phobius"/>
    </source>
</evidence>
<feature type="transmembrane region" description="Helical" evidence="1">
    <location>
        <begin position="113"/>
        <end position="129"/>
    </location>
</feature>
<reference evidence="2 3" key="1">
    <citation type="submission" date="2022-04" db="EMBL/GenBank/DDBJ databases">
        <title>Gracilibacillus sp. isolated from saltern.</title>
        <authorList>
            <person name="Won M."/>
            <person name="Lee C.-M."/>
            <person name="Woen H.-Y."/>
            <person name="Kwon S.-W."/>
        </authorList>
    </citation>
    <scope>NUCLEOTIDE SEQUENCE [LARGE SCALE GENOMIC DNA]</scope>
    <source>
        <strain evidence="2 3">SSPM10-3</strain>
    </source>
</reference>
<feature type="transmembrane region" description="Helical" evidence="1">
    <location>
        <begin position="80"/>
        <end position="101"/>
    </location>
</feature>
<keyword evidence="1" id="KW-0812">Transmembrane</keyword>
<keyword evidence="1" id="KW-0472">Membrane</keyword>
<dbReference type="Pfam" id="PF14184">
    <property type="entry name" value="YrvL"/>
    <property type="match status" value="1"/>
</dbReference>
<keyword evidence="1" id="KW-1133">Transmembrane helix</keyword>
<name>A0ABY4GIE2_9BACI</name>
<dbReference type="Proteomes" id="UP000831537">
    <property type="component" value="Chromosome"/>
</dbReference>
<dbReference type="RefSeq" id="WP_244740505.1">
    <property type="nucleotide sequence ID" value="NZ_CP095071.1"/>
</dbReference>
<keyword evidence="3" id="KW-1185">Reference proteome</keyword>
<dbReference type="InterPro" id="IPR025912">
    <property type="entry name" value="YrvL"/>
</dbReference>
<evidence type="ECO:0000313" key="2">
    <source>
        <dbReference type="EMBL" id="UOQ83537.1"/>
    </source>
</evidence>
<dbReference type="EMBL" id="CP095071">
    <property type="protein sequence ID" value="UOQ83537.1"/>
    <property type="molecule type" value="Genomic_DNA"/>
</dbReference>
<evidence type="ECO:0000313" key="3">
    <source>
        <dbReference type="Proteomes" id="UP000831537"/>
    </source>
</evidence>